<evidence type="ECO:0000313" key="4">
    <source>
        <dbReference type="Proteomes" id="UP000178230"/>
    </source>
</evidence>
<dbReference type="InterPro" id="IPR029057">
    <property type="entry name" value="PRTase-like"/>
</dbReference>
<sequence length="237" mass="26731">MPDSFNFPWHVVCSSGLYVLDLIFPKRCVSCGRLGKYICQQCLAKIEFTVHPICPVCSRLSIGGITHPRCQTACGIDGMFALARYRGPLKDAIHLIKYKFISDIAVTLCDIFLEHYPDTLPRFDIYTPVPLHKKREKERGFNQSFLFAEILGKKLNIPVETFLEKTRSTIPQVKLSLTERKKNLRGAFNCFNKNMIKGRVIGLIDDVATTRSTIIECAKVLKRNGAGKVWGLVLAHG</sequence>
<comment type="caution">
    <text evidence="3">The sequence shown here is derived from an EMBL/GenBank/DDBJ whole genome shotgun (WGS) entry which is preliminary data.</text>
</comment>
<dbReference type="SUPFAM" id="SSF53271">
    <property type="entry name" value="PRTase-like"/>
    <property type="match status" value="1"/>
</dbReference>
<dbReference type="Gene3D" id="3.40.50.2020">
    <property type="match status" value="1"/>
</dbReference>
<dbReference type="InterPro" id="IPR000836">
    <property type="entry name" value="PRTase_dom"/>
</dbReference>
<reference evidence="3 4" key="1">
    <citation type="journal article" date="2016" name="Nat. Commun.">
        <title>Thousands of microbial genomes shed light on interconnected biogeochemical processes in an aquifer system.</title>
        <authorList>
            <person name="Anantharaman K."/>
            <person name="Brown C.T."/>
            <person name="Hug L.A."/>
            <person name="Sharon I."/>
            <person name="Castelle C.J."/>
            <person name="Probst A.J."/>
            <person name="Thomas B.C."/>
            <person name="Singh A."/>
            <person name="Wilkins M.J."/>
            <person name="Karaoz U."/>
            <person name="Brodie E.L."/>
            <person name="Williams K.H."/>
            <person name="Hubbard S.S."/>
            <person name="Banfield J.F."/>
        </authorList>
    </citation>
    <scope>NUCLEOTIDE SEQUENCE [LARGE SCALE GENOMIC DNA]</scope>
</reference>
<dbReference type="InterPro" id="IPR044005">
    <property type="entry name" value="DZR_2"/>
</dbReference>
<dbReference type="Proteomes" id="UP000178230">
    <property type="component" value="Unassembled WGS sequence"/>
</dbReference>
<evidence type="ECO:0000259" key="2">
    <source>
        <dbReference type="Pfam" id="PF18912"/>
    </source>
</evidence>
<proteinExistence type="inferred from homology"/>
<accession>A0A1F5YH19</accession>
<comment type="similarity">
    <text evidence="1">Belongs to the ComF/GntX family.</text>
</comment>
<dbReference type="PANTHER" id="PTHR47505">
    <property type="entry name" value="DNA UTILIZATION PROTEIN YHGH"/>
    <property type="match status" value="1"/>
</dbReference>
<evidence type="ECO:0000256" key="1">
    <source>
        <dbReference type="ARBA" id="ARBA00008007"/>
    </source>
</evidence>
<dbReference type="PANTHER" id="PTHR47505:SF1">
    <property type="entry name" value="DNA UTILIZATION PROTEIN YHGH"/>
    <property type="match status" value="1"/>
</dbReference>
<name>A0A1F5YH19_9BACT</name>
<gene>
    <name evidence="3" type="ORF">A2Y99_00280</name>
</gene>
<dbReference type="AlphaFoldDB" id="A0A1F5YH19"/>
<feature type="domain" description="Double zinc ribbon" evidence="2">
    <location>
        <begin position="19"/>
        <end position="70"/>
    </location>
</feature>
<evidence type="ECO:0000313" key="3">
    <source>
        <dbReference type="EMBL" id="OGF99454.1"/>
    </source>
</evidence>
<dbReference type="InterPro" id="IPR051910">
    <property type="entry name" value="ComF/GntX_DNA_util-trans"/>
</dbReference>
<protein>
    <recommendedName>
        <fullName evidence="2">Double zinc ribbon domain-containing protein</fullName>
    </recommendedName>
</protein>
<dbReference type="EMBL" id="MFIY01000052">
    <property type="protein sequence ID" value="OGF99454.1"/>
    <property type="molecule type" value="Genomic_DNA"/>
</dbReference>
<organism evidence="3 4">
    <name type="scientific">Candidatus Gottesmanbacteria bacterium RBG_13_37_7</name>
    <dbReference type="NCBI Taxonomy" id="1798369"/>
    <lineage>
        <taxon>Bacteria</taxon>
        <taxon>Candidatus Gottesmaniibacteriota</taxon>
    </lineage>
</organism>
<dbReference type="CDD" id="cd06223">
    <property type="entry name" value="PRTases_typeI"/>
    <property type="match status" value="1"/>
</dbReference>
<dbReference type="Pfam" id="PF18912">
    <property type="entry name" value="DZR_2"/>
    <property type="match status" value="1"/>
</dbReference>